<sequence>MRCFVCRHCERATHHSRPDDWCARNFELSVSEGCVVGSRERLVSRVWPCSGGGTGHGSLFTFGRILWARAAVTATLWTVRLRG</sequence>
<reference evidence="1" key="1">
    <citation type="submission" date="2022-02" db="EMBL/GenBank/DDBJ databases">
        <title>Burkholderia cenocepacia phage Momento.</title>
        <authorList>
            <person name="Le T."/>
            <person name="Hernandez I."/>
            <person name="Gill J."/>
            <person name="Liu M."/>
        </authorList>
    </citation>
    <scope>NUCLEOTIDE SEQUENCE</scope>
</reference>
<dbReference type="Proteomes" id="UP000831025">
    <property type="component" value="Segment"/>
</dbReference>
<keyword evidence="2" id="KW-1185">Reference proteome</keyword>
<accession>A0AAE9K4V5</accession>
<evidence type="ECO:0000313" key="2">
    <source>
        <dbReference type="Proteomes" id="UP000831025"/>
    </source>
</evidence>
<protein>
    <submittedName>
        <fullName evidence="1">Uncharacterized protein</fullName>
    </submittedName>
</protein>
<dbReference type="EMBL" id="OM638611">
    <property type="protein sequence ID" value="UNY41884.1"/>
    <property type="molecule type" value="Genomic_DNA"/>
</dbReference>
<organism evidence="1 2">
    <name type="scientific">Burkholderia phage Momento</name>
    <dbReference type="NCBI Taxonomy" id="2924902"/>
    <lineage>
        <taxon>Viruses</taxon>
        <taxon>Duplodnaviria</taxon>
        <taxon>Heunggongvirae</taxon>
        <taxon>Uroviricota</taxon>
        <taxon>Caudoviricetes</taxon>
        <taxon>Peduoviridae</taxon>
        <taxon>Kayeltresvirus</taxon>
        <taxon>Kayeltresvirus momento</taxon>
    </lineage>
</organism>
<name>A0AAE9K4V5_9CAUD</name>
<evidence type="ECO:0000313" key="1">
    <source>
        <dbReference type="EMBL" id="UNY41884.1"/>
    </source>
</evidence>
<proteinExistence type="predicted"/>
<gene>
    <name evidence="1" type="ORF">CPT_Momento_054</name>
</gene>